<evidence type="ECO:0000313" key="9">
    <source>
        <dbReference type="EMBL" id="CAD7704451.1"/>
    </source>
</evidence>
<feature type="compositionally biased region" description="Polar residues" evidence="6">
    <location>
        <begin position="1425"/>
        <end position="1436"/>
    </location>
</feature>
<feature type="domain" description="PKD/REJ-like" evidence="8">
    <location>
        <begin position="458"/>
        <end position="865"/>
    </location>
</feature>
<dbReference type="Proteomes" id="UP000708148">
    <property type="component" value="Unassembled WGS sequence"/>
</dbReference>
<dbReference type="EMBL" id="CAJHUC010002850">
    <property type="protein sequence ID" value="CAD7704451.1"/>
    <property type="molecule type" value="Genomic_DNA"/>
</dbReference>
<keyword evidence="2 7" id="KW-0812">Transmembrane</keyword>
<name>A0A8S1JAC7_9CHLO</name>
<accession>A0A8S1JAC7</accession>
<organism evidence="9 10">
    <name type="scientific">Ostreobium quekettii</name>
    <dbReference type="NCBI Taxonomy" id="121088"/>
    <lineage>
        <taxon>Eukaryota</taxon>
        <taxon>Viridiplantae</taxon>
        <taxon>Chlorophyta</taxon>
        <taxon>core chlorophytes</taxon>
        <taxon>Ulvophyceae</taxon>
        <taxon>TCBD clade</taxon>
        <taxon>Bryopsidales</taxon>
        <taxon>Ostreobineae</taxon>
        <taxon>Ostreobiaceae</taxon>
        <taxon>Ostreobium</taxon>
    </lineage>
</organism>
<dbReference type="GO" id="GO:0005261">
    <property type="term" value="F:monoatomic cation channel activity"/>
    <property type="evidence" value="ECO:0007669"/>
    <property type="project" value="TreeGrafter"/>
</dbReference>
<reference evidence="9" key="1">
    <citation type="submission" date="2020-12" db="EMBL/GenBank/DDBJ databases">
        <authorList>
            <person name="Iha C."/>
        </authorList>
    </citation>
    <scope>NUCLEOTIDE SEQUENCE</scope>
</reference>
<feature type="transmembrane region" description="Helical" evidence="7">
    <location>
        <begin position="1468"/>
        <end position="1493"/>
    </location>
</feature>
<dbReference type="OrthoDB" id="540623at2759"/>
<evidence type="ECO:0000256" key="6">
    <source>
        <dbReference type="SAM" id="MobiDB-lite"/>
    </source>
</evidence>
<dbReference type="PANTHER" id="PTHR46730">
    <property type="entry name" value="POLYCYSTIN-1"/>
    <property type="match status" value="1"/>
</dbReference>
<evidence type="ECO:0000256" key="1">
    <source>
        <dbReference type="ARBA" id="ARBA00004370"/>
    </source>
</evidence>
<keyword evidence="3" id="KW-0677">Repeat</keyword>
<dbReference type="Pfam" id="PF02010">
    <property type="entry name" value="REJ"/>
    <property type="match status" value="1"/>
</dbReference>
<evidence type="ECO:0000256" key="3">
    <source>
        <dbReference type="ARBA" id="ARBA00022737"/>
    </source>
</evidence>
<evidence type="ECO:0000256" key="5">
    <source>
        <dbReference type="ARBA" id="ARBA00023136"/>
    </source>
</evidence>
<feature type="region of interest" description="Disordered" evidence="6">
    <location>
        <begin position="1388"/>
        <end position="1467"/>
    </location>
</feature>
<dbReference type="PANTHER" id="PTHR46730:SF1">
    <property type="entry name" value="PLAT DOMAIN-CONTAINING PROTEIN"/>
    <property type="match status" value="1"/>
</dbReference>
<keyword evidence="10" id="KW-1185">Reference proteome</keyword>
<proteinExistence type="predicted"/>
<evidence type="ECO:0000256" key="7">
    <source>
        <dbReference type="SAM" id="Phobius"/>
    </source>
</evidence>
<comment type="caution">
    <text evidence="9">The sequence shown here is derived from an EMBL/GenBank/DDBJ whole genome shotgun (WGS) entry which is preliminary data.</text>
</comment>
<dbReference type="GO" id="GO:0005886">
    <property type="term" value="C:plasma membrane"/>
    <property type="evidence" value="ECO:0007669"/>
    <property type="project" value="TreeGrafter"/>
</dbReference>
<evidence type="ECO:0000313" key="10">
    <source>
        <dbReference type="Proteomes" id="UP000708148"/>
    </source>
</evidence>
<keyword evidence="5 7" id="KW-0472">Membrane</keyword>
<keyword evidence="4 7" id="KW-1133">Transmembrane helix</keyword>
<evidence type="ECO:0000256" key="4">
    <source>
        <dbReference type="ARBA" id="ARBA00022989"/>
    </source>
</evidence>
<dbReference type="InterPro" id="IPR002859">
    <property type="entry name" value="PKD/REJ-like"/>
</dbReference>
<comment type="subcellular location">
    <subcellularLocation>
        <location evidence="1">Membrane</location>
    </subcellularLocation>
</comment>
<protein>
    <recommendedName>
        <fullName evidence="8">PKD/REJ-like domain-containing protein</fullName>
    </recommendedName>
</protein>
<evidence type="ECO:0000256" key="2">
    <source>
        <dbReference type="ARBA" id="ARBA00022692"/>
    </source>
</evidence>
<dbReference type="GO" id="GO:0006816">
    <property type="term" value="P:calcium ion transport"/>
    <property type="evidence" value="ECO:0007669"/>
    <property type="project" value="TreeGrafter"/>
</dbReference>
<evidence type="ECO:0000259" key="8">
    <source>
        <dbReference type="Pfam" id="PF02010"/>
    </source>
</evidence>
<sequence length="1514" mass="156425">MFLSHCQSRGSEGQACEEAYANIRASKAWGTLRRPGALCHHIGECKQGCNVTISGVAKPLDLCTESGTAESAPELADSDDEQCRSSLDCATGYCNFRGSGSGQSCSCDQTTGIDSCVAVGACGSYCDQFGDQIAAHNGQFAQCSGDGDCGDGESCDTAANSGCSVWQCDDDNGLRVAPCTGFCVQDELLVVAAQFKDGGSEIAVTLNAEAGAGSFPCGDIFEADSMALLGPTAHCTVAQNILTVSLRAGASIVPGGAVSLDPAQTRLVGYFKGENAFRSPDPVPVAACSDCVAPEIVVVGPEVLSHGCPGAGDASAGVLFDGSYSLDGTGRGLSFRWSADSESCYSRDGDWGASEGPPSCELLNGILTGELFSGSSSFELSPSEIRLLEPGYYRVTVSAANFLQSESSSTIQFRVMGSPVPVVGVLGNTKRQFEVAKGFKISAFVESDSVCPGDKVVYRWTSEDEVWWSAIPEGGIARKDIVVQGPVDAEARAEYVLKLEARLVDADGTEREGSATAFVTLTAKDGPVKAVLTGPKGDVVVAQSVTLDASASSDPGDPFNTRQAFDFEWACVRGDGGPCFSGLSGPSQSAADKIVISGDMLEVGATYIWTVAASKEDGEGNVRRDTARVQFRPREPDVPTGSIHLYCAGECGAKASRGQPLTFVIADLTQKEETRVDWSVPSIGAGAESVVAEGFMGPVFRILQAPLGDALEVSARLTRVVGGRRLAGDAWTSVSINADPFCSSDSCLTVEAARGTREFPDAEFKAVVAGFVDDGPLIYAFGISASDGSASSRVVHQVGEGRSWSVDWLPPGDHTLFSCAVDEHGSSSCETAAVTVEAPSGPMEVDATELKNAAEQAARSGDAMAVYASILKGMNLLTYAAGNEDLDSLAAAPSEEGLGAGAPEMDDALPNRRLRMQASEPSADGPPPEFLNLVSDLVDGSEGGLDVDTAPAVLETLKALAVGGAVSADTADHALGALVVLTSALRSSNSANAPVGVVEMSNALTILEHVVVAKLEGGSPPATPEEHYRLYKDVTSVVEDTRVLFCAAAIPGATPVAASGDGGSMSVSCATDVMAEMDNKTLVMGAGDHPHGSVMLPGDFSELCGGACPGVTDTLHVEFYKRHEVLTGYVEVPSMPGVDGVLAVSGVARVFMPRHSEGSMCAGDACSPMSVHLAVSPGAYSTAGGRATRCLLSERGSILGLSAADDGIVSFVRYDPLLGTVACSTRRTGDLYVVQFEDGTPPPPLKPLWPGGPRGWDPAVDYAPDSGATGKAAENSTQLAAELPSDTGKIAIPSPTFAQVSLSLAFPSLDYDTVMAQPALRAALEQDITASTASAASVEPSQVRITDIRPGSVIVDASVDFPSTSSPEVVQQFVALVGSDPASVFTGDNFREGGMFGPPTVTVHSTEDTGEPTVPPTNTPEPASTPATVQTPTTESPRAPDGETSAESPSPVVQRPSQEDDDRGDTPVGIVVGSVIVGTAFMGVVGVAGYSYWRRHVSPGSLEFSHIRLTSDGP</sequence>
<gene>
    <name evidence="9" type="ORF">OSTQU699_LOCUS9806</name>
</gene>